<reference evidence="1" key="1">
    <citation type="journal article" date="2020" name="Nat. Commun.">
        <title>Large-scale genome sequencing of mycorrhizal fungi provides insights into the early evolution of symbiotic traits.</title>
        <authorList>
            <person name="Miyauchi S."/>
            <person name="Kiss E."/>
            <person name="Kuo A."/>
            <person name="Drula E."/>
            <person name="Kohler A."/>
            <person name="Sanchez-Garcia M."/>
            <person name="Morin E."/>
            <person name="Andreopoulos B."/>
            <person name="Barry K.W."/>
            <person name="Bonito G."/>
            <person name="Buee M."/>
            <person name="Carver A."/>
            <person name="Chen C."/>
            <person name="Cichocki N."/>
            <person name="Clum A."/>
            <person name="Culley D."/>
            <person name="Crous P.W."/>
            <person name="Fauchery L."/>
            <person name="Girlanda M."/>
            <person name="Hayes R.D."/>
            <person name="Keri Z."/>
            <person name="LaButti K."/>
            <person name="Lipzen A."/>
            <person name="Lombard V."/>
            <person name="Magnuson J."/>
            <person name="Maillard F."/>
            <person name="Murat C."/>
            <person name="Nolan M."/>
            <person name="Ohm R.A."/>
            <person name="Pangilinan J."/>
            <person name="Pereira M.F."/>
            <person name="Perotto S."/>
            <person name="Peter M."/>
            <person name="Pfister S."/>
            <person name="Riley R."/>
            <person name="Sitrit Y."/>
            <person name="Stielow J.B."/>
            <person name="Szollosi G."/>
            <person name="Zifcakova L."/>
            <person name="Stursova M."/>
            <person name="Spatafora J.W."/>
            <person name="Tedersoo L."/>
            <person name="Vaario L.M."/>
            <person name="Yamada A."/>
            <person name="Yan M."/>
            <person name="Wang P."/>
            <person name="Xu J."/>
            <person name="Bruns T."/>
            <person name="Baldrian P."/>
            <person name="Vilgalys R."/>
            <person name="Dunand C."/>
            <person name="Henrissat B."/>
            <person name="Grigoriev I.V."/>
            <person name="Hibbett D."/>
            <person name="Nagy L.G."/>
            <person name="Martin F.M."/>
        </authorList>
    </citation>
    <scope>NUCLEOTIDE SEQUENCE</scope>
    <source>
        <strain evidence="1">UP504</strain>
    </source>
</reference>
<evidence type="ECO:0000313" key="2">
    <source>
        <dbReference type="Proteomes" id="UP000886523"/>
    </source>
</evidence>
<keyword evidence="2" id="KW-1185">Reference proteome</keyword>
<dbReference type="PANTHER" id="PTHR33096:SF1">
    <property type="entry name" value="CXC1-LIKE CYSTEINE CLUSTER ASSOCIATED WITH KDZ TRANSPOSASES DOMAIN-CONTAINING PROTEIN"/>
    <property type="match status" value="1"/>
</dbReference>
<comment type="caution">
    <text evidence="1">The sequence shown here is derived from an EMBL/GenBank/DDBJ whole genome shotgun (WGS) entry which is preliminary data.</text>
</comment>
<proteinExistence type="predicted"/>
<evidence type="ECO:0000313" key="1">
    <source>
        <dbReference type="EMBL" id="KAF9509276.1"/>
    </source>
</evidence>
<dbReference type="InterPro" id="IPR040521">
    <property type="entry name" value="KDZ"/>
</dbReference>
<name>A0A9P6AP26_9AGAM</name>
<organism evidence="1 2">
    <name type="scientific">Hydnum rufescens UP504</name>
    <dbReference type="NCBI Taxonomy" id="1448309"/>
    <lineage>
        <taxon>Eukaryota</taxon>
        <taxon>Fungi</taxon>
        <taxon>Dikarya</taxon>
        <taxon>Basidiomycota</taxon>
        <taxon>Agaricomycotina</taxon>
        <taxon>Agaricomycetes</taxon>
        <taxon>Cantharellales</taxon>
        <taxon>Hydnaceae</taxon>
        <taxon>Hydnum</taxon>
    </lineage>
</organism>
<dbReference type="PANTHER" id="PTHR33096">
    <property type="entry name" value="CXC2 DOMAIN-CONTAINING PROTEIN"/>
    <property type="match status" value="1"/>
</dbReference>
<dbReference type="AlphaFoldDB" id="A0A9P6AP26"/>
<feature type="non-terminal residue" evidence="1">
    <location>
        <position position="519"/>
    </location>
</feature>
<gene>
    <name evidence="1" type="ORF">BS47DRAFT_1270659</name>
</gene>
<dbReference type="Pfam" id="PF18758">
    <property type="entry name" value="KDZ"/>
    <property type="match status" value="1"/>
</dbReference>
<dbReference type="OrthoDB" id="3237105at2759"/>
<protein>
    <submittedName>
        <fullName evidence="1">Uncharacterized protein</fullName>
    </submittedName>
</protein>
<dbReference type="Proteomes" id="UP000886523">
    <property type="component" value="Unassembled WGS sequence"/>
</dbReference>
<feature type="non-terminal residue" evidence="1">
    <location>
        <position position="1"/>
    </location>
</feature>
<sequence>KGKSSGLSNVDSLEAKDIVEPGLKIPISVLNNCEKSFKAMDENRQKGSAASFADTGLMALICMHDRVLYLANITSPGEKQYYAVALLMALFRGLLSWWKAGILYDIGCQLHRSTLKASCLCYLYFRLMPKFSNQIEWGISVFHAFGHQWPCQCIYHPLKREGFGFSDGEGCERCWGALKKLIPILCVSGHNQRLFYLDLQVSHMNDTGHGSLGHWLYRRITRTVGRLQDAKHSLVQIGIPIEDLWNSWKEQVTTQSKPLPIASKNLASAFVTNLLSMIEAQSNTQAAIQKLLHDMAALPDNLESAEQRVDMTIQQSDLEASNQRLSARISKAVKQLTEKDSATATVLEKAKRDKFLALKLRIRALKHHIRARIRERRFESEWLERAYFRATLNHKAHAQTADALKRRAPAIKRLVLQYNTLCGDLKKLQSRSPSHRDKTIPKPLEVSSIFGLGDADDIWEDAGLDLDEEEHPPAWLADEATQNGIKAMHIHDRAIEDISYLKDQLQSLVAWLKGEWRAI</sequence>
<dbReference type="EMBL" id="MU129039">
    <property type="protein sequence ID" value="KAF9509276.1"/>
    <property type="molecule type" value="Genomic_DNA"/>
</dbReference>
<accession>A0A9P6AP26</accession>